<dbReference type="RefSeq" id="WP_217156779.1">
    <property type="nucleotide sequence ID" value="NZ_VOMB01000016.1"/>
</dbReference>
<evidence type="ECO:0000313" key="1">
    <source>
        <dbReference type="EMBL" id="MBU9764332.1"/>
    </source>
</evidence>
<dbReference type="InterPro" id="IPR051935">
    <property type="entry name" value="HSDL2"/>
</dbReference>
<dbReference type="Pfam" id="PF00106">
    <property type="entry name" value="adh_short"/>
    <property type="match status" value="1"/>
</dbReference>
<comment type="caution">
    <text evidence="1">The sequence shown here is derived from an EMBL/GenBank/DDBJ whole genome shotgun (WGS) entry which is preliminary data.</text>
</comment>
<dbReference type="PANTHER" id="PTHR42808:SF3">
    <property type="entry name" value="HYDROXYSTEROID DEHYDROGENASE-LIKE PROTEIN 2"/>
    <property type="match status" value="1"/>
</dbReference>
<organism evidence="1 2">
    <name type="scientific">[Mycobacterium] fortunisiensis</name>
    <dbReference type="NCBI Taxonomy" id="2600579"/>
    <lineage>
        <taxon>Bacteria</taxon>
        <taxon>Bacillati</taxon>
        <taxon>Actinomycetota</taxon>
        <taxon>Actinomycetes</taxon>
        <taxon>Mycobacteriales</taxon>
        <taxon>Mycobacteriaceae</taxon>
        <taxon>Mycolicibacterium</taxon>
    </lineage>
</organism>
<dbReference type="InterPro" id="IPR002347">
    <property type="entry name" value="SDR_fam"/>
</dbReference>
<gene>
    <name evidence="1" type="ORF">FR943_10815</name>
</gene>
<protein>
    <submittedName>
        <fullName evidence="1">NAD(P)-dependent oxidoreductase</fullName>
    </submittedName>
</protein>
<accession>A0ABS6KL63</accession>
<proteinExistence type="predicted"/>
<name>A0ABS6KL63_9MYCO</name>
<dbReference type="Proteomes" id="UP000812982">
    <property type="component" value="Unassembled WGS sequence"/>
</dbReference>
<dbReference type="NCBIfam" id="NF006133">
    <property type="entry name" value="PRK08278.1"/>
    <property type="match status" value="1"/>
</dbReference>
<reference evidence="1 2" key="1">
    <citation type="journal article" date="2021" name="Sci. Rep.">
        <title>Phenotypic and genomic hallmarks of a novel, potentially pathogenic rapidly growing Mycobacterium species related to the Mycobacterium fortuitum complex.</title>
        <authorList>
            <person name="Gharbi R."/>
            <person name="Khanna V."/>
            <person name="Frigui W."/>
            <person name="Mhenni B."/>
            <person name="Brosch R."/>
            <person name="Mardassi H."/>
        </authorList>
    </citation>
    <scope>NUCLEOTIDE SEQUENCE [LARGE SCALE GENOMIC DNA]</scope>
    <source>
        <strain evidence="1 2">TNTM28</strain>
    </source>
</reference>
<dbReference type="PANTHER" id="PTHR42808">
    <property type="entry name" value="HYDROXYSTEROID DEHYDROGENASE-LIKE PROTEIN 2"/>
    <property type="match status" value="1"/>
</dbReference>
<evidence type="ECO:0000313" key="2">
    <source>
        <dbReference type="Proteomes" id="UP000812982"/>
    </source>
</evidence>
<sequence length="294" mass="31006">MSLSGKTLFISGGSRGVGLAIAKRAAADGANIALIAKTAEPHPKLPGTVYTAAKEIEEAGGHALPIVGDIRDGAAVAEAVAKSVAQFGGIDICVNNASAINTGSIEEVPLKRFDLMNGIQVRGTYAVSQACIPHMKGRRNPHILTLSPPIRLEPKWLTPTAYMMAKYGMSLCALALAEELRPFGIASNTLWPRTSVATAAIRNLRGGEESMKRSRRPEVYSDAAYAVLNRPAGSYTGHSLLCEDVLLEAGVTDLSVYDCVPGADLRIDLWVDTPNPPGYVGPTTGQPSGVEDKL</sequence>
<keyword evidence="2" id="KW-1185">Reference proteome</keyword>
<dbReference type="EMBL" id="VOMB01000016">
    <property type="protein sequence ID" value="MBU9764332.1"/>
    <property type="molecule type" value="Genomic_DNA"/>
</dbReference>